<evidence type="ECO:0000256" key="3">
    <source>
        <dbReference type="ARBA" id="ARBA00023002"/>
    </source>
</evidence>
<gene>
    <name evidence="7" type="ORF">Nepgr_032084</name>
</gene>
<evidence type="ECO:0000313" key="7">
    <source>
        <dbReference type="EMBL" id="GMH30241.1"/>
    </source>
</evidence>
<dbReference type="InterPro" id="IPR026992">
    <property type="entry name" value="DIOX_N"/>
</dbReference>
<keyword evidence="2 5" id="KW-0479">Metal-binding</keyword>
<reference evidence="7" key="1">
    <citation type="submission" date="2023-05" db="EMBL/GenBank/DDBJ databases">
        <title>Nepenthes gracilis genome sequencing.</title>
        <authorList>
            <person name="Fukushima K."/>
        </authorList>
    </citation>
    <scope>NUCLEOTIDE SEQUENCE</scope>
    <source>
        <strain evidence="7">SING2019-196</strain>
    </source>
</reference>
<dbReference type="PANTHER" id="PTHR47991">
    <property type="entry name" value="OXOGLUTARATE/IRON-DEPENDENT DIOXYGENASE"/>
    <property type="match status" value="1"/>
</dbReference>
<dbReference type="GO" id="GO:0046872">
    <property type="term" value="F:metal ion binding"/>
    <property type="evidence" value="ECO:0007669"/>
    <property type="project" value="UniProtKB-KW"/>
</dbReference>
<dbReference type="Pfam" id="PF03171">
    <property type="entry name" value="2OG-FeII_Oxy"/>
    <property type="match status" value="1"/>
</dbReference>
<evidence type="ECO:0000256" key="5">
    <source>
        <dbReference type="RuleBase" id="RU003682"/>
    </source>
</evidence>
<feature type="domain" description="Fe2OG dioxygenase" evidence="6">
    <location>
        <begin position="208"/>
        <end position="308"/>
    </location>
</feature>
<dbReference type="Pfam" id="PF14226">
    <property type="entry name" value="DIOX_N"/>
    <property type="match status" value="1"/>
</dbReference>
<dbReference type="InterPro" id="IPR027443">
    <property type="entry name" value="IPNS-like_sf"/>
</dbReference>
<evidence type="ECO:0000256" key="2">
    <source>
        <dbReference type="ARBA" id="ARBA00022723"/>
    </source>
</evidence>
<keyword evidence="8" id="KW-1185">Reference proteome</keyword>
<dbReference type="GO" id="GO:0016491">
    <property type="term" value="F:oxidoreductase activity"/>
    <property type="evidence" value="ECO:0007669"/>
    <property type="project" value="UniProtKB-KW"/>
</dbReference>
<protein>
    <recommendedName>
        <fullName evidence="6">Fe2OG dioxygenase domain-containing protein</fullName>
    </recommendedName>
</protein>
<dbReference type="EMBL" id="BSYO01000038">
    <property type="protein sequence ID" value="GMH30241.1"/>
    <property type="molecule type" value="Genomic_DNA"/>
</dbReference>
<keyword evidence="3 5" id="KW-0560">Oxidoreductase</keyword>
<dbReference type="InterPro" id="IPR005123">
    <property type="entry name" value="Oxoglu/Fe-dep_dioxygenase_dom"/>
</dbReference>
<dbReference type="SUPFAM" id="SSF51197">
    <property type="entry name" value="Clavaminate synthase-like"/>
    <property type="match status" value="1"/>
</dbReference>
<dbReference type="PROSITE" id="PS51471">
    <property type="entry name" value="FE2OG_OXY"/>
    <property type="match status" value="1"/>
</dbReference>
<dbReference type="FunFam" id="2.60.120.330:FF:000001">
    <property type="entry name" value="Protein SRG1"/>
    <property type="match status" value="1"/>
</dbReference>
<dbReference type="Proteomes" id="UP001279734">
    <property type="component" value="Unassembled WGS sequence"/>
</dbReference>
<evidence type="ECO:0000313" key="8">
    <source>
        <dbReference type="Proteomes" id="UP001279734"/>
    </source>
</evidence>
<organism evidence="7 8">
    <name type="scientific">Nepenthes gracilis</name>
    <name type="common">Slender pitcher plant</name>
    <dbReference type="NCBI Taxonomy" id="150966"/>
    <lineage>
        <taxon>Eukaryota</taxon>
        <taxon>Viridiplantae</taxon>
        <taxon>Streptophyta</taxon>
        <taxon>Embryophyta</taxon>
        <taxon>Tracheophyta</taxon>
        <taxon>Spermatophyta</taxon>
        <taxon>Magnoliopsida</taxon>
        <taxon>eudicotyledons</taxon>
        <taxon>Gunneridae</taxon>
        <taxon>Pentapetalae</taxon>
        <taxon>Caryophyllales</taxon>
        <taxon>Nepenthaceae</taxon>
        <taxon>Nepenthes</taxon>
    </lineage>
</organism>
<dbReference type="Gene3D" id="2.60.120.330">
    <property type="entry name" value="B-lactam Antibiotic, Isopenicillin N Synthase, Chain"/>
    <property type="match status" value="1"/>
</dbReference>
<name>A0AAD3Y812_NEPGR</name>
<evidence type="ECO:0000256" key="4">
    <source>
        <dbReference type="ARBA" id="ARBA00023004"/>
    </source>
</evidence>
<evidence type="ECO:0000256" key="1">
    <source>
        <dbReference type="ARBA" id="ARBA00008056"/>
    </source>
</evidence>
<sequence length="365" mass="41649">MATGGPKLGRSLEVPSVQELAKQPLNEVPTRYLRIDLADHLTAAAGNGGPFPRLPIIDMARLASDPMDPEELQKLHQACKEWGFFYLINHGVSSTMVEEVKREIFGFFNLPIEEKNKFRQQRGDMNGFGQLFVVSEEQKLDWADMFYMVTLPTYLRKQHLFLKFPNHFREIIEAYSVELRKLALKLLECMAKALKINENDMRVLFEEGMQEMRMNYYPPCPQPDMVVGLSPHSDASGLTILLQVNEIEGLQIKKDGNWIPIKALSNAFVVNIGDILEIVTNGIYRSIEHRAIVNSVNERMSIATFYSAKLDGEIGSAPSLITPQTPARFKRIAVIDFFKGFFSRELRGKSYVDEMRIQKKETQID</sequence>
<comment type="similarity">
    <text evidence="1 5">Belongs to the iron/ascorbate-dependent oxidoreductase family.</text>
</comment>
<dbReference type="InterPro" id="IPR050295">
    <property type="entry name" value="Plant_2OG-oxidoreductases"/>
</dbReference>
<dbReference type="InterPro" id="IPR044861">
    <property type="entry name" value="IPNS-like_FE2OG_OXY"/>
</dbReference>
<dbReference type="AlphaFoldDB" id="A0AAD3Y812"/>
<comment type="caution">
    <text evidence="7">The sequence shown here is derived from an EMBL/GenBank/DDBJ whole genome shotgun (WGS) entry which is preliminary data.</text>
</comment>
<accession>A0AAD3Y812</accession>
<evidence type="ECO:0000259" key="6">
    <source>
        <dbReference type="PROSITE" id="PS51471"/>
    </source>
</evidence>
<keyword evidence="4 5" id="KW-0408">Iron</keyword>
<proteinExistence type="inferred from homology"/>